<dbReference type="EMBL" id="LN733710">
    <property type="protein sequence ID" value="CEP17543.1"/>
    <property type="molecule type" value="Genomic_DNA"/>
</dbReference>
<sequence>MSFFHEGGRRGIVDEFGKEESAFVVDPSFRLTNLTNLHKYIKNKKVVVEVQEPQDIDLQEAPKKKDGTLVYNNYTDEYRLRYFYFFHEKLLKPSEAAKIANFNYEIAQKMKNSLEQRFREQNIPFKKTDRTSNRPPSKLGERYNKEHLVSFFEENPTTAIIQDAVVDLTRSFQGLEIKESRLAEFMKEECNLIIKVDTRHSVARNSRDTLEARAKWLIREWLPKGIQLMENCVFPDETGFDINMRRLIAWSCRETQAIFESPSARGVSHTVFDAVVSAFGAVNVSMREPGNVKKRRVVGATKHKAPGDATSAILKVLQLVIICRLLKINWTSWMHLLT</sequence>
<dbReference type="AlphaFoldDB" id="A0A0B7NQF2"/>
<name>A0A0B7NQF2_9FUNG</name>
<organism evidence="1 2">
    <name type="scientific">Parasitella parasitica</name>
    <dbReference type="NCBI Taxonomy" id="35722"/>
    <lineage>
        <taxon>Eukaryota</taxon>
        <taxon>Fungi</taxon>
        <taxon>Fungi incertae sedis</taxon>
        <taxon>Mucoromycota</taxon>
        <taxon>Mucoromycotina</taxon>
        <taxon>Mucoromycetes</taxon>
        <taxon>Mucorales</taxon>
        <taxon>Mucorineae</taxon>
        <taxon>Mucoraceae</taxon>
        <taxon>Parasitella</taxon>
    </lineage>
</organism>
<dbReference type="OrthoDB" id="2236419at2759"/>
<proteinExistence type="predicted"/>
<evidence type="ECO:0000313" key="1">
    <source>
        <dbReference type="EMBL" id="CEP17543.1"/>
    </source>
</evidence>
<reference evidence="1 2" key="1">
    <citation type="submission" date="2014-09" db="EMBL/GenBank/DDBJ databases">
        <authorList>
            <person name="Ellenberger Sabrina"/>
        </authorList>
    </citation>
    <scope>NUCLEOTIDE SEQUENCE [LARGE SCALE GENOMIC DNA]</scope>
    <source>
        <strain evidence="1 2">CBS 412.66</strain>
    </source>
</reference>
<protein>
    <submittedName>
        <fullName evidence="1">Uncharacterized protein</fullName>
    </submittedName>
</protein>
<evidence type="ECO:0000313" key="2">
    <source>
        <dbReference type="Proteomes" id="UP000054107"/>
    </source>
</evidence>
<gene>
    <name evidence="1" type="primary">PARPA_11841.1 scaffold 44722</name>
</gene>
<accession>A0A0B7NQF2</accession>
<keyword evidence="2" id="KW-1185">Reference proteome</keyword>
<dbReference type="Proteomes" id="UP000054107">
    <property type="component" value="Unassembled WGS sequence"/>
</dbReference>